<name>A0A3S3BHD3_9NOCA</name>
<dbReference type="NCBIfam" id="NF047843">
    <property type="entry name" value="MST_Rv0443"/>
    <property type="match status" value="1"/>
</dbReference>
<keyword evidence="2" id="KW-1185">Reference proteome</keyword>
<comment type="caution">
    <text evidence="1">The sequence shown here is derived from an EMBL/GenBank/DDBJ whole genome shotgun (WGS) entry which is preliminary data.</text>
</comment>
<dbReference type="Proteomes" id="UP000286208">
    <property type="component" value="Unassembled WGS sequence"/>
</dbReference>
<accession>A0A3S3BHD3</accession>
<protein>
    <submittedName>
        <fullName evidence="1">DUF664 domain-containing protein</fullName>
    </submittedName>
</protein>
<dbReference type="Gene3D" id="1.20.120.450">
    <property type="entry name" value="dinb family like domain"/>
    <property type="match status" value="1"/>
</dbReference>
<evidence type="ECO:0000313" key="2">
    <source>
        <dbReference type="Proteomes" id="UP000286208"/>
    </source>
</evidence>
<dbReference type="Pfam" id="PF04978">
    <property type="entry name" value="MST"/>
    <property type="match status" value="1"/>
</dbReference>
<dbReference type="InterPro" id="IPR007061">
    <property type="entry name" value="MST-like"/>
</dbReference>
<dbReference type="RefSeq" id="WP_127914344.1">
    <property type="nucleotide sequence ID" value="NZ_RKLP01000001.1"/>
</dbReference>
<dbReference type="AlphaFoldDB" id="A0A3S3BHD3"/>
<dbReference type="EMBL" id="RKLP01000001">
    <property type="protein sequence ID" value="RVW11236.1"/>
    <property type="molecule type" value="Genomic_DNA"/>
</dbReference>
<dbReference type="InterPro" id="IPR034660">
    <property type="entry name" value="DinB/YfiT-like"/>
</dbReference>
<sequence length="175" mass="19774">MSRNTETDAAREVLRDNFERIRELVVSVTDGLTPEMSDYRPGPQANSIAWLIWHLTRVQDDHVSDAADVEQAWTSRGWQDRFDFPFPTADVGYGHSSTDVGAVHADAQLLADYHGDVHLATLEYIDELTPDELQRIVDRRWDPPVTVSVRLVSVIGDCLQHLGQAAYVRGLYEAR</sequence>
<proteinExistence type="predicted"/>
<dbReference type="OrthoDB" id="2363925at2"/>
<dbReference type="SUPFAM" id="SSF109854">
    <property type="entry name" value="DinB/YfiT-like putative metalloenzymes"/>
    <property type="match status" value="1"/>
</dbReference>
<gene>
    <name evidence="1" type="ORF">EGT67_01980</name>
</gene>
<reference evidence="1 2" key="1">
    <citation type="submission" date="2018-11" db="EMBL/GenBank/DDBJ databases">
        <title>Rhodococcus spongicola sp. nov. and Rhodococcus xishaensis sp. nov. from marine sponges.</title>
        <authorList>
            <person name="Li L."/>
            <person name="Lin H.W."/>
        </authorList>
    </citation>
    <scope>NUCLEOTIDE SEQUENCE [LARGE SCALE GENOMIC DNA]</scope>
    <source>
        <strain evidence="1 2">CCTCC AB2014297</strain>
    </source>
</reference>
<organism evidence="1 2">
    <name type="scientific">Prescottella agglutinans</name>
    <dbReference type="NCBI Taxonomy" id="1644129"/>
    <lineage>
        <taxon>Bacteria</taxon>
        <taxon>Bacillati</taxon>
        <taxon>Actinomycetota</taxon>
        <taxon>Actinomycetes</taxon>
        <taxon>Mycobacteriales</taxon>
        <taxon>Nocardiaceae</taxon>
        <taxon>Prescottella</taxon>
    </lineage>
</organism>
<evidence type="ECO:0000313" key="1">
    <source>
        <dbReference type="EMBL" id="RVW11236.1"/>
    </source>
</evidence>